<keyword evidence="1" id="KW-0732">Signal</keyword>
<gene>
    <name evidence="2" type="ORF">BKK80_18340</name>
</gene>
<evidence type="ECO:0000256" key="1">
    <source>
        <dbReference type="SAM" id="SignalP"/>
    </source>
</evidence>
<dbReference type="EMBL" id="CP017754">
    <property type="protein sequence ID" value="AOZ07574.1"/>
    <property type="molecule type" value="Genomic_DNA"/>
</dbReference>
<proteinExistence type="predicted"/>
<feature type="signal peptide" evidence="1">
    <location>
        <begin position="1"/>
        <end position="18"/>
    </location>
</feature>
<keyword evidence="3" id="KW-1185">Reference proteome</keyword>
<accession>A0ABM6F7M2</accession>
<organism evidence="2 3">
    <name type="scientific">Cupriavidus malaysiensis</name>
    <dbReference type="NCBI Taxonomy" id="367825"/>
    <lineage>
        <taxon>Bacteria</taxon>
        <taxon>Pseudomonadati</taxon>
        <taxon>Pseudomonadota</taxon>
        <taxon>Betaproteobacteria</taxon>
        <taxon>Burkholderiales</taxon>
        <taxon>Burkholderiaceae</taxon>
        <taxon>Cupriavidus</taxon>
    </lineage>
</organism>
<evidence type="ECO:0000313" key="2">
    <source>
        <dbReference type="EMBL" id="AOZ07574.1"/>
    </source>
</evidence>
<name>A0ABM6F7M2_9BURK</name>
<dbReference type="RefSeq" id="WP_071015510.1">
    <property type="nucleotide sequence ID" value="NZ_CP017754.1"/>
</dbReference>
<feature type="chain" id="PRO_5046686142" description="Lipoprotein" evidence="1">
    <location>
        <begin position="19"/>
        <end position="135"/>
    </location>
</feature>
<dbReference type="Proteomes" id="UP000177515">
    <property type="component" value="Chromosome 1"/>
</dbReference>
<evidence type="ECO:0008006" key="4">
    <source>
        <dbReference type="Google" id="ProtNLM"/>
    </source>
</evidence>
<dbReference type="PROSITE" id="PS51257">
    <property type="entry name" value="PROKAR_LIPOPROTEIN"/>
    <property type="match status" value="1"/>
</dbReference>
<protein>
    <recommendedName>
        <fullName evidence="4">Lipoprotein</fullName>
    </recommendedName>
</protein>
<evidence type="ECO:0000313" key="3">
    <source>
        <dbReference type="Proteomes" id="UP000177515"/>
    </source>
</evidence>
<sequence>MKLAPILLAAGLLATACASRPPVDGQAPQSANESANAHWQALRGDYTDCARRQADAELPRSGTAQALADDALKACRAQLEAVRVAFRDYLDAQMVSSHGRDSARQAANQVGRDTEAKTRAYLVRYIESERSRTAR</sequence>
<reference evidence="2 3" key="1">
    <citation type="submission" date="2016-10" db="EMBL/GenBank/DDBJ databases">
        <title>Complete genome sequences of three Cupriavidus strains isolated from various Malaysian environments.</title>
        <authorList>
            <person name="Abdullah A.A.-A."/>
            <person name="Shafie N.A.H."/>
            <person name="Lau N.S."/>
        </authorList>
    </citation>
    <scope>NUCLEOTIDE SEQUENCE [LARGE SCALE GENOMIC DNA]</scope>
    <source>
        <strain evidence="2 3">USMAA1020</strain>
    </source>
</reference>